<dbReference type="SUPFAM" id="SSF52151">
    <property type="entry name" value="FabD/lysophospholipase-like"/>
    <property type="match status" value="1"/>
</dbReference>
<dbReference type="InterPro" id="IPR016035">
    <property type="entry name" value="Acyl_Trfase/lysoPLipase"/>
</dbReference>
<dbReference type="PROSITE" id="PS51635">
    <property type="entry name" value="PNPLA"/>
    <property type="match status" value="1"/>
</dbReference>
<gene>
    <name evidence="6" type="ORF">F0185_04685</name>
</gene>
<evidence type="ECO:0000256" key="2">
    <source>
        <dbReference type="ARBA" id="ARBA00022963"/>
    </source>
</evidence>
<evidence type="ECO:0000256" key="3">
    <source>
        <dbReference type="ARBA" id="ARBA00023098"/>
    </source>
</evidence>
<dbReference type="Gene3D" id="3.40.1090.10">
    <property type="entry name" value="Cytosolic phospholipase A2 catalytic domain"/>
    <property type="match status" value="2"/>
</dbReference>
<feature type="active site" description="Proton acceptor" evidence="4">
    <location>
        <position position="198"/>
    </location>
</feature>
<feature type="short sequence motif" description="DGA/G" evidence="4">
    <location>
        <begin position="198"/>
        <end position="200"/>
    </location>
</feature>
<organism evidence="6 7">
    <name type="scientific">Massilia rubra</name>
    <dbReference type="NCBI Taxonomy" id="2607910"/>
    <lineage>
        <taxon>Bacteria</taxon>
        <taxon>Pseudomonadati</taxon>
        <taxon>Pseudomonadota</taxon>
        <taxon>Betaproteobacteria</taxon>
        <taxon>Burkholderiales</taxon>
        <taxon>Oxalobacteraceae</taxon>
        <taxon>Telluria group</taxon>
        <taxon>Massilia</taxon>
    </lineage>
</organism>
<evidence type="ECO:0000259" key="5">
    <source>
        <dbReference type="PROSITE" id="PS51635"/>
    </source>
</evidence>
<proteinExistence type="predicted"/>
<keyword evidence="2 4" id="KW-0442">Lipid degradation</keyword>
<reference evidence="6 7" key="1">
    <citation type="submission" date="2019-09" db="EMBL/GenBank/DDBJ databases">
        <title>Taxonomy of Antarctic Massilia spp.: description of Massilia rubra sp. nov., Massilia aquatica sp. nov., Massilia mucilaginosa sp. nov., Massilia frigida sp. nov. isolated from streams, lakes and regoliths.</title>
        <authorList>
            <person name="Holochova P."/>
            <person name="Sedlacek I."/>
            <person name="Kralova S."/>
            <person name="Maslanova I."/>
            <person name="Busse H.-J."/>
            <person name="Stankova E."/>
            <person name="Vrbovska V."/>
            <person name="Kovarovic V."/>
            <person name="Bartak M."/>
            <person name="Svec P."/>
            <person name="Pantucek R."/>
        </authorList>
    </citation>
    <scope>NUCLEOTIDE SEQUENCE [LARGE SCALE GENOMIC DNA]</scope>
    <source>
        <strain evidence="6 7">CCM 8692</strain>
    </source>
</reference>
<name>A0ABX0LLS0_9BURK</name>
<evidence type="ECO:0000256" key="1">
    <source>
        <dbReference type="ARBA" id="ARBA00022801"/>
    </source>
</evidence>
<keyword evidence="1 4" id="KW-0378">Hydrolase</keyword>
<dbReference type="PANTHER" id="PTHR14226">
    <property type="entry name" value="NEUROPATHY TARGET ESTERASE/SWISS CHEESE D.MELANOGASTER"/>
    <property type="match status" value="1"/>
</dbReference>
<sequence length="339" mass="37011">MGPSATKDIDIALQGGGAHGALAWGMLDRLLEEPRLSIKGISGTSAGAVNAVVLADGFAGGGGRAGARQALARFWRAVSDAARLSPLQRTPLERLMGRWTLDSSPAYAFFQMATSMVSPYEFNPLNINPLRSLFAELIDFERVRNCDGLTLFIAATNVRTGTARVFKRHELDIDKVMASAALPQLFQAVEIDGEAYWDGGYMGNPVLFPLIDESCQRDLVIIQINPLVRKELPRTAAEISNRLNEITFNASLVREISSILLLKRLIDEENPAHVRYADTRLHRISAGEAAMQLGVSSKLNAEWAFLTHLHDIGHAAADRWIARNVELIGHCSTIEAGQA</sequence>
<accession>A0ABX0LLS0</accession>
<comment type="caution">
    <text evidence="6">The sequence shown here is derived from an EMBL/GenBank/DDBJ whole genome shotgun (WGS) entry which is preliminary data.</text>
</comment>
<dbReference type="InterPro" id="IPR050301">
    <property type="entry name" value="NTE"/>
</dbReference>
<dbReference type="Proteomes" id="UP000785613">
    <property type="component" value="Unassembled WGS sequence"/>
</dbReference>
<feature type="active site" description="Nucleophile" evidence="4">
    <location>
        <position position="45"/>
    </location>
</feature>
<feature type="domain" description="PNPLA" evidence="5">
    <location>
        <begin position="11"/>
        <end position="211"/>
    </location>
</feature>
<feature type="short sequence motif" description="GXGXXG" evidence="4">
    <location>
        <begin position="15"/>
        <end position="20"/>
    </location>
</feature>
<dbReference type="PANTHER" id="PTHR14226:SF78">
    <property type="entry name" value="SLR0060 PROTEIN"/>
    <property type="match status" value="1"/>
</dbReference>
<evidence type="ECO:0000256" key="4">
    <source>
        <dbReference type="PROSITE-ProRule" id="PRU01161"/>
    </source>
</evidence>
<dbReference type="Pfam" id="PF01734">
    <property type="entry name" value="Patatin"/>
    <property type="match status" value="1"/>
</dbReference>
<protein>
    <submittedName>
        <fullName evidence="6">Patatin-like phospholipase family protein</fullName>
    </submittedName>
</protein>
<keyword evidence="7" id="KW-1185">Reference proteome</keyword>
<dbReference type="EMBL" id="VUYU01000002">
    <property type="protein sequence ID" value="NHZ32887.1"/>
    <property type="molecule type" value="Genomic_DNA"/>
</dbReference>
<keyword evidence="3 4" id="KW-0443">Lipid metabolism</keyword>
<dbReference type="InterPro" id="IPR002641">
    <property type="entry name" value="PNPLA_dom"/>
</dbReference>
<evidence type="ECO:0000313" key="7">
    <source>
        <dbReference type="Proteomes" id="UP000785613"/>
    </source>
</evidence>
<evidence type="ECO:0000313" key="6">
    <source>
        <dbReference type="EMBL" id="NHZ32887.1"/>
    </source>
</evidence>
<feature type="short sequence motif" description="GXSXG" evidence="4">
    <location>
        <begin position="43"/>
        <end position="47"/>
    </location>
</feature>